<proteinExistence type="predicted"/>
<dbReference type="GO" id="GO:0031683">
    <property type="term" value="F:G-protein beta/gamma-subunit complex binding"/>
    <property type="evidence" value="ECO:0007669"/>
    <property type="project" value="InterPro"/>
</dbReference>
<reference evidence="5 6" key="1">
    <citation type="journal article" date="2011" name="Genome Res.">
        <title>Phylogeny-wide analysis of social amoeba genomes highlights ancient origins for complex intercellular communication.</title>
        <authorList>
            <person name="Heidel A.J."/>
            <person name="Lawal H.M."/>
            <person name="Felder M."/>
            <person name="Schilde C."/>
            <person name="Helps N.R."/>
            <person name="Tunggal B."/>
            <person name="Rivero F."/>
            <person name="John U."/>
            <person name="Schleicher M."/>
            <person name="Eichinger L."/>
            <person name="Platzer M."/>
            <person name="Noegel A.A."/>
            <person name="Schaap P."/>
            <person name="Gloeckner G."/>
        </authorList>
    </citation>
    <scope>NUCLEOTIDE SEQUENCE [LARGE SCALE GENOMIC DNA]</scope>
    <source>
        <strain evidence="6">ATCC 26659 / Pp 5 / PN500</strain>
    </source>
</reference>
<dbReference type="OMA" id="KAFIWCC"/>
<name>D3BIL2_HETP5</name>
<sequence length="608" mass="68800">MSFISCSTSTTVGNSNNFSKNIIFNENSHQSSSSHLNMNRSSSNISIVLESSLSVNNIINIGAVSSNNNNINSNDTTTQNNTVDDFECENDEYNGCDDPARKDEETLVADEKQLQLLQLRETLIARADAARILSDQRSRLSVSNACKDIDDPLTSESASQGNPYKKTSGSSKSSDRFSKAMEEIVSRSSNDMVAYGLGESRLDSVLNNIKIYSGVNDYDRMNYNNHMIDMAIQILRLLVSYIFQHYEPKQRYLPPEKRSNPKKPTFSLNNNSSGGGSSNSILINNQSICNDSKDSINLNTVLKGTKISDQFNSKKQEILAKLIRIKNDPYGQRPIPPLLLAELKVLWTDPVIQELYKAYRPNFIKSYQILIDKYSVMDRVFGSDLKLLDDNEILQLVEYPINQIPEYIISGDIRITDVSSINVRKMDRRWMKTFSDVKAFIWCCSLATFDEIAVNPIFVRTKSTTSVASITPQKSSKRFSNSMSSMSFTYYNNEQPTPMVNSLHQSIQIFRTLSQHTHTPSIIFFTEKERFTEKIQSGAKFKSHFPDYTGQDKDINQIMEFIKKQFNPPNDSYSAIFHTSSFDGKEDSKVITTVLLNIATKDTVDIFI</sequence>
<evidence type="ECO:0000313" key="6">
    <source>
        <dbReference type="Proteomes" id="UP000001396"/>
    </source>
</evidence>
<dbReference type="Pfam" id="PF00503">
    <property type="entry name" value="G-alpha"/>
    <property type="match status" value="1"/>
</dbReference>
<keyword evidence="3" id="KW-0807">Transducer</keyword>
<evidence type="ECO:0000256" key="4">
    <source>
        <dbReference type="SAM" id="MobiDB-lite"/>
    </source>
</evidence>
<dbReference type="SUPFAM" id="SSF52540">
    <property type="entry name" value="P-loop containing nucleoside triphosphate hydrolases"/>
    <property type="match status" value="1"/>
</dbReference>
<dbReference type="STRING" id="670386.D3BIL2"/>
<dbReference type="EMBL" id="ADBJ01000037">
    <property type="protein sequence ID" value="EFA78636.1"/>
    <property type="molecule type" value="Genomic_DNA"/>
</dbReference>
<accession>D3BIL2</accession>
<dbReference type="GO" id="GO:0005737">
    <property type="term" value="C:cytoplasm"/>
    <property type="evidence" value="ECO:0007669"/>
    <property type="project" value="TreeGrafter"/>
</dbReference>
<evidence type="ECO:0000256" key="3">
    <source>
        <dbReference type="ARBA" id="ARBA00023224"/>
    </source>
</evidence>
<dbReference type="Gene3D" id="3.40.50.300">
    <property type="entry name" value="P-loop containing nucleotide triphosphate hydrolases"/>
    <property type="match status" value="1"/>
</dbReference>
<feature type="region of interest" description="Disordered" evidence="4">
    <location>
        <begin position="151"/>
        <end position="180"/>
    </location>
</feature>
<dbReference type="RefSeq" id="XP_020430760.1">
    <property type="nucleotide sequence ID" value="XM_020578921.1"/>
</dbReference>
<keyword evidence="2" id="KW-0342">GTP-binding</keyword>
<evidence type="ECO:0000256" key="2">
    <source>
        <dbReference type="ARBA" id="ARBA00023134"/>
    </source>
</evidence>
<dbReference type="GO" id="GO:0003924">
    <property type="term" value="F:GTPase activity"/>
    <property type="evidence" value="ECO:0007669"/>
    <property type="project" value="InterPro"/>
</dbReference>
<dbReference type="InParanoid" id="D3BIL2"/>
<dbReference type="GeneID" id="31363571"/>
<evidence type="ECO:0000256" key="1">
    <source>
        <dbReference type="ARBA" id="ARBA00022741"/>
    </source>
</evidence>
<dbReference type="PROSITE" id="PS51882">
    <property type="entry name" value="G_ALPHA"/>
    <property type="match status" value="1"/>
</dbReference>
<feature type="compositionally biased region" description="Low complexity" evidence="4">
    <location>
        <begin position="267"/>
        <end position="278"/>
    </location>
</feature>
<gene>
    <name evidence="5" type="primary">gbqA</name>
    <name evidence="5" type="ORF">PPL_08091</name>
</gene>
<dbReference type="AlphaFoldDB" id="D3BIL2"/>
<dbReference type="PANTHER" id="PTHR10218:SF199">
    <property type="entry name" value="G-PROTEIN ALPHA SUBUNIT FAMILY PROTEIN"/>
    <property type="match status" value="1"/>
</dbReference>
<dbReference type="GO" id="GO:0005834">
    <property type="term" value="C:heterotrimeric G-protein complex"/>
    <property type="evidence" value="ECO:0007669"/>
    <property type="project" value="TreeGrafter"/>
</dbReference>
<dbReference type="FunCoup" id="D3BIL2">
    <property type="interactions" value="422"/>
</dbReference>
<dbReference type="InterPro" id="IPR001019">
    <property type="entry name" value="Gprotein_alpha_su"/>
</dbReference>
<comment type="caution">
    <text evidence="5">The sequence shown here is derived from an EMBL/GenBank/DDBJ whole genome shotgun (WGS) entry which is preliminary data.</text>
</comment>
<organism evidence="5 6">
    <name type="scientific">Heterostelium pallidum (strain ATCC 26659 / Pp 5 / PN500)</name>
    <name type="common">Cellular slime mold</name>
    <name type="synonym">Polysphondylium pallidum</name>
    <dbReference type="NCBI Taxonomy" id="670386"/>
    <lineage>
        <taxon>Eukaryota</taxon>
        <taxon>Amoebozoa</taxon>
        <taxon>Evosea</taxon>
        <taxon>Eumycetozoa</taxon>
        <taxon>Dictyostelia</taxon>
        <taxon>Acytosteliales</taxon>
        <taxon>Acytosteliaceae</taxon>
        <taxon>Heterostelium</taxon>
    </lineage>
</organism>
<dbReference type="SMART" id="SM00275">
    <property type="entry name" value="G_alpha"/>
    <property type="match status" value="1"/>
</dbReference>
<dbReference type="Proteomes" id="UP000001396">
    <property type="component" value="Unassembled WGS sequence"/>
</dbReference>
<protein>
    <submittedName>
        <fullName evidence="5">G-protein alpha subunit family protein</fullName>
    </submittedName>
</protein>
<evidence type="ECO:0000313" key="5">
    <source>
        <dbReference type="EMBL" id="EFA78636.1"/>
    </source>
</evidence>
<dbReference type="PANTHER" id="PTHR10218">
    <property type="entry name" value="GTP-BINDING PROTEIN ALPHA SUBUNIT"/>
    <property type="match status" value="1"/>
</dbReference>
<dbReference type="GO" id="GO:0001664">
    <property type="term" value="F:G protein-coupled receptor binding"/>
    <property type="evidence" value="ECO:0007669"/>
    <property type="project" value="TreeGrafter"/>
</dbReference>
<keyword evidence="1" id="KW-0547">Nucleotide-binding</keyword>
<dbReference type="GO" id="GO:0005525">
    <property type="term" value="F:GTP binding"/>
    <property type="evidence" value="ECO:0007669"/>
    <property type="project" value="UniProtKB-KW"/>
</dbReference>
<dbReference type="InterPro" id="IPR027417">
    <property type="entry name" value="P-loop_NTPase"/>
</dbReference>
<dbReference type="GO" id="GO:0007188">
    <property type="term" value="P:adenylate cyclase-modulating G protein-coupled receptor signaling pathway"/>
    <property type="evidence" value="ECO:0007669"/>
    <property type="project" value="TreeGrafter"/>
</dbReference>
<feature type="region of interest" description="Disordered" evidence="4">
    <location>
        <begin position="252"/>
        <end position="278"/>
    </location>
</feature>
<keyword evidence="6" id="KW-1185">Reference proteome</keyword>